<dbReference type="SMART" id="SM00327">
    <property type="entry name" value="VWA"/>
    <property type="match status" value="1"/>
</dbReference>
<sequence>MGSSSSAPPKKTQAQAQANTSVKTANTKKMIPDNYQTMEELQQGLRDAGLESSNLVLGIDYTKSNTWTGTHSFGGQCLHAINPAVNNYNPYQKVISIIGRTLEPFDDDHLIPVYGFGDISTTNKSVFSFMANDAPCNGFGHVLQRYNEITPAVQMSGPTNFAPLIYKTIDIVKRTQAYHILVIIADGQVDNEKATKTAIEEASKYPISIICVGVGDGPFDKMETFDDDIGNSKFDNFNFVNFNTVIGPRVENPEITFSVAALQEVPIQYMCCKNLGYF</sequence>
<dbReference type="PANTHER" id="PTHR45751">
    <property type="entry name" value="COPINE FAMILY PROTEIN 1"/>
    <property type="match status" value="1"/>
</dbReference>
<dbReference type="AlphaFoldDB" id="A0A0A1U1M5"/>
<dbReference type="GO" id="GO:0016567">
    <property type="term" value="P:protein ubiquitination"/>
    <property type="evidence" value="ECO:0007669"/>
    <property type="project" value="TreeGrafter"/>
</dbReference>
<dbReference type="Proteomes" id="UP000014680">
    <property type="component" value="Unassembled WGS sequence"/>
</dbReference>
<dbReference type="GO" id="GO:0004842">
    <property type="term" value="F:ubiquitin-protein transferase activity"/>
    <property type="evidence" value="ECO:0007669"/>
    <property type="project" value="TreeGrafter"/>
</dbReference>
<dbReference type="RefSeq" id="XP_004254696.1">
    <property type="nucleotide sequence ID" value="XM_004254648.1"/>
</dbReference>
<feature type="domain" description="VWFA" evidence="2">
    <location>
        <begin position="54"/>
        <end position="265"/>
    </location>
</feature>
<organism evidence="3 4">
    <name type="scientific">Entamoeba invadens IP1</name>
    <dbReference type="NCBI Taxonomy" id="370355"/>
    <lineage>
        <taxon>Eukaryota</taxon>
        <taxon>Amoebozoa</taxon>
        <taxon>Evosea</taxon>
        <taxon>Archamoebae</taxon>
        <taxon>Mastigamoebida</taxon>
        <taxon>Entamoebidae</taxon>
        <taxon>Entamoeba</taxon>
    </lineage>
</organism>
<evidence type="ECO:0000256" key="1">
    <source>
        <dbReference type="SAM" id="MobiDB-lite"/>
    </source>
</evidence>
<evidence type="ECO:0000259" key="2">
    <source>
        <dbReference type="PROSITE" id="PS50234"/>
    </source>
</evidence>
<dbReference type="GO" id="GO:0005634">
    <property type="term" value="C:nucleus"/>
    <property type="evidence" value="ECO:0007669"/>
    <property type="project" value="TreeGrafter"/>
</dbReference>
<dbReference type="InterPro" id="IPR010734">
    <property type="entry name" value="Copine_C"/>
</dbReference>
<gene>
    <name evidence="3" type="ORF">EIN_275120</name>
</gene>
<dbReference type="PROSITE" id="PS50234">
    <property type="entry name" value="VWFA"/>
    <property type="match status" value="1"/>
</dbReference>
<dbReference type="PANTHER" id="PTHR45751:SF11">
    <property type="entry name" value="COPINE FAMILY PROTEIN 2"/>
    <property type="match status" value="1"/>
</dbReference>
<dbReference type="Pfam" id="PF07002">
    <property type="entry name" value="Copine"/>
    <property type="match status" value="1"/>
</dbReference>
<dbReference type="EMBL" id="KB206783">
    <property type="protein sequence ID" value="ELP87925.1"/>
    <property type="molecule type" value="Genomic_DNA"/>
</dbReference>
<dbReference type="InterPro" id="IPR052079">
    <property type="entry name" value="E3_ligase/Copine_domain"/>
</dbReference>
<feature type="region of interest" description="Disordered" evidence="1">
    <location>
        <begin position="1"/>
        <end position="31"/>
    </location>
</feature>
<protein>
    <submittedName>
        <fullName evidence="3">Copine-2, putative</fullName>
    </submittedName>
</protein>
<dbReference type="Gene3D" id="3.40.50.410">
    <property type="entry name" value="von Willebrand factor, type A domain"/>
    <property type="match status" value="1"/>
</dbReference>
<evidence type="ECO:0000313" key="3">
    <source>
        <dbReference type="EMBL" id="ELP87925.1"/>
    </source>
</evidence>
<dbReference type="GO" id="GO:0005829">
    <property type="term" value="C:cytosol"/>
    <property type="evidence" value="ECO:0007669"/>
    <property type="project" value="UniProtKB-ARBA"/>
</dbReference>
<evidence type="ECO:0000313" key="4">
    <source>
        <dbReference type="Proteomes" id="UP000014680"/>
    </source>
</evidence>
<keyword evidence="4" id="KW-1185">Reference proteome</keyword>
<proteinExistence type="predicted"/>
<dbReference type="InterPro" id="IPR036465">
    <property type="entry name" value="vWFA_dom_sf"/>
</dbReference>
<dbReference type="SUPFAM" id="SSF53300">
    <property type="entry name" value="vWA-like"/>
    <property type="match status" value="1"/>
</dbReference>
<dbReference type="VEuPathDB" id="AmoebaDB:EIN_275120"/>
<dbReference type="GeneID" id="14886864"/>
<dbReference type="OrthoDB" id="5855668at2759"/>
<accession>A0A0A1U1M5</accession>
<dbReference type="InterPro" id="IPR002035">
    <property type="entry name" value="VWF_A"/>
</dbReference>
<name>A0A0A1U1M5_ENTIV</name>
<reference evidence="3 4" key="1">
    <citation type="submission" date="2012-10" db="EMBL/GenBank/DDBJ databases">
        <authorList>
            <person name="Zafar N."/>
            <person name="Inman J."/>
            <person name="Hall N."/>
            <person name="Lorenzi H."/>
            <person name="Caler E."/>
        </authorList>
    </citation>
    <scope>NUCLEOTIDE SEQUENCE [LARGE SCALE GENOMIC DNA]</scope>
    <source>
        <strain evidence="3 4">IP1</strain>
    </source>
</reference>
<dbReference type="OMA" id="DAMEHYD"/>
<dbReference type="KEGG" id="eiv:EIN_275120"/>